<dbReference type="Pfam" id="PF03781">
    <property type="entry name" value="FGE-sulfatase"/>
    <property type="match status" value="1"/>
</dbReference>
<dbReference type="HOGENOM" id="CLU_012431_4_0_5"/>
<evidence type="ECO:0000313" key="2">
    <source>
        <dbReference type="EMBL" id="BAB51914.1"/>
    </source>
</evidence>
<evidence type="ECO:0000313" key="3">
    <source>
        <dbReference type="Proteomes" id="UP000000552"/>
    </source>
</evidence>
<dbReference type="GO" id="GO:0120147">
    <property type="term" value="F:formylglycine-generating oxidase activity"/>
    <property type="evidence" value="ECO:0007669"/>
    <property type="project" value="TreeGrafter"/>
</dbReference>
<reference evidence="2 3" key="1">
    <citation type="journal article" date="2000" name="DNA Res.">
        <title>Complete genome structure of the nitrogen-fixing symbiotic bacterium Mesorhizobium loti.</title>
        <authorList>
            <person name="Kaneko T."/>
            <person name="Nakamura Y."/>
            <person name="Sato S."/>
            <person name="Asamizu E."/>
            <person name="Kato T."/>
            <person name="Sasamoto S."/>
            <person name="Watanabe A."/>
            <person name="Idesawa K."/>
            <person name="Ishikawa A."/>
            <person name="Kawashima K."/>
            <person name="Kimura T."/>
            <person name="Kishida Y."/>
            <person name="Kiyokawa C."/>
            <person name="Kohara M."/>
            <person name="Matsumoto M."/>
            <person name="Matsuno A."/>
            <person name="Mochizuki Y."/>
            <person name="Nakayama S."/>
            <person name="Nakazaki N."/>
            <person name="Shimpo S."/>
            <person name="Sugimoto M."/>
            <person name="Takeuchi C."/>
            <person name="Yamada M."/>
            <person name="Tabata S."/>
        </authorList>
    </citation>
    <scope>NUCLEOTIDE SEQUENCE [LARGE SCALE GENOMIC DNA]</scope>
    <source>
        <strain evidence="3">LMG 29417 / CECT 9101 / MAFF 303099</strain>
    </source>
</reference>
<dbReference type="eggNOG" id="COG1262">
    <property type="taxonomic scope" value="Bacteria"/>
</dbReference>
<feature type="domain" description="Sulfatase-modifying factor enzyme-like" evidence="1">
    <location>
        <begin position="62"/>
        <end position="362"/>
    </location>
</feature>
<proteinExistence type="predicted"/>
<dbReference type="PANTHER" id="PTHR23150:SF19">
    <property type="entry name" value="FORMYLGLYCINE-GENERATING ENZYME"/>
    <property type="match status" value="1"/>
</dbReference>
<dbReference type="EMBL" id="BA000012">
    <property type="protein sequence ID" value="BAB51914.1"/>
    <property type="molecule type" value="Genomic_DNA"/>
</dbReference>
<evidence type="ECO:0000259" key="1">
    <source>
        <dbReference type="Pfam" id="PF03781"/>
    </source>
</evidence>
<dbReference type="InterPro" id="IPR016187">
    <property type="entry name" value="CTDL_fold"/>
</dbReference>
<dbReference type="PANTHER" id="PTHR23150">
    <property type="entry name" value="SULFATASE MODIFYING FACTOR 1, 2"/>
    <property type="match status" value="1"/>
</dbReference>
<sequence>MGPRGRGQKPHERRRGHVRHCREVLADSGWAADGDEHAVSFRDLSMNAPAEVFERAAAERSYPGMVWIPGGTFLMGSDNHYPEEAPAHRVRVDGFWMDKFTVSNRDFERFVAATGHVTLAEKPANPDDYPGALPDLLAPSSMMFRKPAGPVDLGNHYNWWVYVRGANWRHPRGPASTIKKVADHPVVHVAYEDVVAYANWAGKELPTEAEWEFAARGGLDAAEYVWGNELTPAGKHMANIWQGDFPYRNTVDDGYEYTAPVGSFPANDYGLYDMAGNVWQWTTDWYQDHKAIDSPCCTAVNPRGGHREASYDTRLPDVKIPRKVTKGGSHLCAPNYCRRYRPAARMAQPVDTAISHLGFRCIVRRKMELNAQ</sequence>
<dbReference type="SUPFAM" id="SSF56436">
    <property type="entry name" value="C-type lectin-like"/>
    <property type="match status" value="1"/>
</dbReference>
<dbReference type="InterPro" id="IPR042095">
    <property type="entry name" value="SUMF_sf"/>
</dbReference>
<dbReference type="InterPro" id="IPR005532">
    <property type="entry name" value="SUMF_dom"/>
</dbReference>
<name>Q98BQ8_RHILO</name>
<dbReference type="Gene3D" id="3.90.1580.10">
    <property type="entry name" value="paralog of FGE (formylglycine-generating enzyme)"/>
    <property type="match status" value="1"/>
</dbReference>
<dbReference type="InterPro" id="IPR051043">
    <property type="entry name" value="Sulfatase_Mod_Factor_Kinase"/>
</dbReference>
<dbReference type="AlphaFoldDB" id="Q98BQ8"/>
<dbReference type="Proteomes" id="UP000000552">
    <property type="component" value="Chromosome"/>
</dbReference>
<gene>
    <name evidence="2" type="ordered locus">mll5466</name>
</gene>
<accession>Q98BQ8</accession>
<organism evidence="2 3">
    <name type="scientific">Mesorhizobium japonicum (strain LMG 29417 / CECT 9101 / MAFF 303099)</name>
    <name type="common">Mesorhizobium loti (strain MAFF 303099)</name>
    <dbReference type="NCBI Taxonomy" id="266835"/>
    <lineage>
        <taxon>Bacteria</taxon>
        <taxon>Pseudomonadati</taxon>
        <taxon>Pseudomonadota</taxon>
        <taxon>Alphaproteobacteria</taxon>
        <taxon>Hyphomicrobiales</taxon>
        <taxon>Phyllobacteriaceae</taxon>
        <taxon>Mesorhizobium</taxon>
    </lineage>
</organism>
<dbReference type="KEGG" id="mlo:mll5466"/>
<protein>
    <submittedName>
        <fullName evidence="2">Mll5466 protein</fullName>
    </submittedName>
</protein>